<dbReference type="RefSeq" id="WP_070246274.1">
    <property type="nucleotide sequence ID" value="NZ_LROM01000043.1"/>
</dbReference>
<comment type="similarity">
    <text evidence="1">Belongs to the transferase hexapeptide repeat family.</text>
</comment>
<dbReference type="EC" id="2.3.1.-" evidence="2"/>
<dbReference type="InterPro" id="IPR011004">
    <property type="entry name" value="Trimer_LpxA-like_sf"/>
</dbReference>
<organism evidence="2 3">
    <name type="scientific">Duganella phyllosphaerae</name>
    <dbReference type="NCBI Taxonomy" id="762836"/>
    <lineage>
        <taxon>Bacteria</taxon>
        <taxon>Pseudomonadati</taxon>
        <taxon>Pseudomonadota</taxon>
        <taxon>Betaproteobacteria</taxon>
        <taxon>Burkholderiales</taxon>
        <taxon>Oxalobacteraceae</taxon>
        <taxon>Telluria group</taxon>
        <taxon>Duganella</taxon>
    </lineage>
</organism>
<keyword evidence="3" id="KW-1185">Reference proteome</keyword>
<dbReference type="Proteomes" id="UP000175989">
    <property type="component" value="Unassembled WGS sequence"/>
</dbReference>
<dbReference type="OrthoDB" id="8612290at2"/>
<dbReference type="PATRIC" id="fig|762836.4.peg.647"/>
<name>A0A1E7X6T0_9BURK</name>
<dbReference type="PANTHER" id="PTHR43300">
    <property type="entry name" value="ACETYLTRANSFERASE"/>
    <property type="match status" value="1"/>
</dbReference>
<comment type="caution">
    <text evidence="2">The sequence shown here is derived from an EMBL/GenBank/DDBJ whole genome shotgun (WGS) entry which is preliminary data.</text>
</comment>
<protein>
    <submittedName>
        <fullName evidence="2">Streptogramin A acetyltransferase</fullName>
        <ecNumber evidence="2">2.3.1.-</ecNumber>
    </submittedName>
</protein>
<reference evidence="3" key="1">
    <citation type="journal article" date="2016" name="Front. Microbiol.">
        <title>Molecular Keys to the Janthinobacterium and Duganella spp. Interaction with the Plant Pathogen Fusarium graminearum.</title>
        <authorList>
            <person name="Haack F.S."/>
            <person name="Poehlein A."/>
            <person name="Kroger C."/>
            <person name="Voigt C.A."/>
            <person name="Piepenbring M."/>
            <person name="Bode H.B."/>
            <person name="Daniel R."/>
            <person name="Schafer W."/>
            <person name="Streit W.R."/>
        </authorList>
    </citation>
    <scope>NUCLEOTIDE SEQUENCE [LARGE SCALE GENOMIC DNA]</scope>
    <source>
        <strain evidence="3">T54</strain>
    </source>
</reference>
<dbReference type="CDD" id="cd03349">
    <property type="entry name" value="LbH_XAT"/>
    <property type="match status" value="1"/>
</dbReference>
<dbReference type="Gene3D" id="2.160.10.10">
    <property type="entry name" value="Hexapeptide repeat proteins"/>
    <property type="match status" value="1"/>
</dbReference>
<keyword evidence="2" id="KW-0808">Transferase</keyword>
<proteinExistence type="inferred from homology"/>
<evidence type="ECO:0000313" key="3">
    <source>
        <dbReference type="Proteomes" id="UP000175989"/>
    </source>
</evidence>
<dbReference type="SUPFAM" id="SSF51161">
    <property type="entry name" value="Trimeric LpxA-like enzymes"/>
    <property type="match status" value="1"/>
</dbReference>
<sequence length="251" mass="27890">MQLTTENNFAGFAADHPWSAQFAVLSYADGAFSTLPHRFFRDWLEEEPGFGKFCIGRCSGFGVESFVKYDSDRQRLSVGRFVAGGARLRFVLNGQHDMRTISTYMFSVQGNGLKSVLPPQLGDTVIRNDVWIGDEAMVLGGAVIENGCVIGARTLVPQNFRTEPYGVYAGTPARLIRYRFSEPVRAALLALAWWEMPLAWIQANNAMFVEDLSTDDTKALLVLDILRRSRDQWQAEHGAAVPPPTLPEATP</sequence>
<dbReference type="Pfam" id="PF00132">
    <property type="entry name" value="Hexapep"/>
    <property type="match status" value="1"/>
</dbReference>
<dbReference type="PANTHER" id="PTHR43300:SF11">
    <property type="entry name" value="ACETYLTRANSFERASE RV3034C-RELATED"/>
    <property type="match status" value="1"/>
</dbReference>
<evidence type="ECO:0000256" key="1">
    <source>
        <dbReference type="ARBA" id="ARBA00007274"/>
    </source>
</evidence>
<dbReference type="InterPro" id="IPR050179">
    <property type="entry name" value="Trans_hexapeptide_repeat"/>
</dbReference>
<evidence type="ECO:0000313" key="2">
    <source>
        <dbReference type="EMBL" id="OFA08718.1"/>
    </source>
</evidence>
<accession>A0A1E7X6T0</accession>
<dbReference type="AlphaFoldDB" id="A0A1E7X6T0"/>
<dbReference type="EMBL" id="LROM01000043">
    <property type="protein sequence ID" value="OFA08718.1"/>
    <property type="molecule type" value="Genomic_DNA"/>
</dbReference>
<dbReference type="GO" id="GO:0016746">
    <property type="term" value="F:acyltransferase activity"/>
    <property type="evidence" value="ECO:0007669"/>
    <property type="project" value="UniProtKB-KW"/>
</dbReference>
<dbReference type="InterPro" id="IPR001451">
    <property type="entry name" value="Hexapep"/>
</dbReference>
<keyword evidence="2" id="KW-0012">Acyltransferase</keyword>
<gene>
    <name evidence="2" type="primary">vatD</name>
    <name evidence="2" type="ORF">DUPY_06110</name>
</gene>